<dbReference type="PANTHER" id="PTHR23342:SF0">
    <property type="entry name" value="N-ACETYLGLUTAMATE SYNTHASE, MITOCHONDRIAL"/>
    <property type="match status" value="1"/>
</dbReference>
<keyword evidence="3" id="KW-0418">Kinase</keyword>
<accession>A0A645FGI4</accession>
<evidence type="ECO:0000259" key="2">
    <source>
        <dbReference type="Pfam" id="PF00696"/>
    </source>
</evidence>
<evidence type="ECO:0000256" key="1">
    <source>
        <dbReference type="ARBA" id="ARBA00022679"/>
    </source>
</evidence>
<evidence type="ECO:0000313" key="3">
    <source>
        <dbReference type="EMBL" id="MPN12459.1"/>
    </source>
</evidence>
<dbReference type="PANTHER" id="PTHR23342">
    <property type="entry name" value="N-ACETYLGLUTAMATE SYNTHASE"/>
    <property type="match status" value="1"/>
</dbReference>
<feature type="domain" description="Aspartate/glutamate/uridylate kinase" evidence="2">
    <location>
        <begin position="7"/>
        <end position="58"/>
    </location>
</feature>
<comment type="caution">
    <text evidence="3">The sequence shown here is derived from an EMBL/GenBank/DDBJ whole genome shotgun (WGS) entry which is preliminary data.</text>
</comment>
<dbReference type="GO" id="GO:0003991">
    <property type="term" value="F:acetylglutamate kinase activity"/>
    <property type="evidence" value="ECO:0007669"/>
    <property type="project" value="UniProtKB-EC"/>
</dbReference>
<proteinExistence type="predicted"/>
<dbReference type="Gene3D" id="3.40.1160.10">
    <property type="entry name" value="Acetylglutamate kinase-like"/>
    <property type="match status" value="1"/>
</dbReference>
<dbReference type="Pfam" id="PF00696">
    <property type="entry name" value="AA_kinase"/>
    <property type="match status" value="1"/>
</dbReference>
<dbReference type="InterPro" id="IPR036393">
    <property type="entry name" value="AceGlu_kinase-like_sf"/>
</dbReference>
<dbReference type="EC" id="2.7.2.8" evidence="3"/>
<reference evidence="3" key="1">
    <citation type="submission" date="2019-08" db="EMBL/GenBank/DDBJ databases">
        <authorList>
            <person name="Kucharzyk K."/>
            <person name="Murdoch R.W."/>
            <person name="Higgins S."/>
            <person name="Loffler F."/>
        </authorList>
    </citation>
    <scope>NUCLEOTIDE SEQUENCE</scope>
</reference>
<dbReference type="EMBL" id="VSSQ01058810">
    <property type="protein sequence ID" value="MPN12459.1"/>
    <property type="molecule type" value="Genomic_DNA"/>
</dbReference>
<sequence>MRGLLRNPKDDTTLIRVVNVSEVPGLIKDGIISGGMIPKVDCCVEAVRCGVSRTHILDGRIPHSVLIEMLSNEGIGTMLL</sequence>
<gene>
    <name evidence="3" type="primary">argB_30</name>
    <name evidence="3" type="ORF">SDC9_159777</name>
</gene>
<dbReference type="GO" id="GO:0006526">
    <property type="term" value="P:L-arginine biosynthetic process"/>
    <property type="evidence" value="ECO:0007669"/>
    <property type="project" value="TreeGrafter"/>
</dbReference>
<keyword evidence="1 3" id="KW-0808">Transferase</keyword>
<organism evidence="3">
    <name type="scientific">bioreactor metagenome</name>
    <dbReference type="NCBI Taxonomy" id="1076179"/>
    <lineage>
        <taxon>unclassified sequences</taxon>
        <taxon>metagenomes</taxon>
        <taxon>ecological metagenomes</taxon>
    </lineage>
</organism>
<name>A0A645FGI4_9ZZZZ</name>
<dbReference type="AlphaFoldDB" id="A0A645FGI4"/>
<dbReference type="InterPro" id="IPR001048">
    <property type="entry name" value="Asp/Glu/Uridylate_kinase"/>
</dbReference>
<protein>
    <submittedName>
        <fullName evidence="3">Acetylglutamate kinase</fullName>
        <ecNumber evidence="3">2.7.2.8</ecNumber>
    </submittedName>
</protein>
<dbReference type="SUPFAM" id="SSF53633">
    <property type="entry name" value="Carbamate kinase-like"/>
    <property type="match status" value="1"/>
</dbReference>